<feature type="compositionally biased region" description="Acidic residues" evidence="3">
    <location>
        <begin position="204"/>
        <end position="225"/>
    </location>
</feature>
<dbReference type="InterPro" id="IPR036028">
    <property type="entry name" value="SH3-like_dom_sf"/>
</dbReference>
<dbReference type="Pfam" id="PF00018">
    <property type="entry name" value="SH3_1"/>
    <property type="match status" value="1"/>
</dbReference>
<feature type="region of interest" description="Disordered" evidence="3">
    <location>
        <begin position="1"/>
        <end position="25"/>
    </location>
</feature>
<accession>A0AAD6IZT3</accession>
<keyword evidence="6" id="KW-1185">Reference proteome</keyword>
<evidence type="ECO:0000313" key="5">
    <source>
        <dbReference type="EMBL" id="KAJ6261755.1"/>
    </source>
</evidence>
<evidence type="ECO:0000313" key="6">
    <source>
        <dbReference type="Proteomes" id="UP001221413"/>
    </source>
</evidence>
<feature type="compositionally biased region" description="Low complexity" evidence="3">
    <location>
        <begin position="498"/>
        <end position="507"/>
    </location>
</feature>
<dbReference type="FunFam" id="2.30.30.40:FF:000283">
    <property type="entry name" value="NAP1-binding protein 2"/>
    <property type="match status" value="1"/>
</dbReference>
<reference evidence="5" key="1">
    <citation type="submission" date="2023-01" db="EMBL/GenBank/DDBJ databases">
        <title>The chitinases involved in constricting ring structure development in the nematode-trapping fungus Drechslerella dactyloides.</title>
        <authorList>
            <person name="Wang R."/>
            <person name="Zhang L."/>
            <person name="Tang P."/>
            <person name="Li S."/>
            <person name="Liang L."/>
        </authorList>
    </citation>
    <scope>NUCLEOTIDE SEQUENCE</scope>
    <source>
        <strain evidence="5">YMF1.00031</strain>
    </source>
</reference>
<dbReference type="EMBL" id="JAQGDS010000003">
    <property type="protein sequence ID" value="KAJ6261755.1"/>
    <property type="molecule type" value="Genomic_DNA"/>
</dbReference>
<feature type="region of interest" description="Disordered" evidence="3">
    <location>
        <begin position="145"/>
        <end position="231"/>
    </location>
</feature>
<evidence type="ECO:0000256" key="3">
    <source>
        <dbReference type="SAM" id="MobiDB-lite"/>
    </source>
</evidence>
<gene>
    <name evidence="5" type="ORF">Dda_2554</name>
</gene>
<evidence type="ECO:0000259" key="4">
    <source>
        <dbReference type="PROSITE" id="PS50002"/>
    </source>
</evidence>
<feature type="region of interest" description="Disordered" evidence="3">
    <location>
        <begin position="48"/>
        <end position="73"/>
    </location>
</feature>
<feature type="compositionally biased region" description="Basic and acidic residues" evidence="3">
    <location>
        <begin position="403"/>
        <end position="429"/>
    </location>
</feature>
<sequence>MASMKGQARSEPATPVAREDLSLDLTPTQNAFQSLSYTKVRDFAYPQSHPLHYGPPPIQSIGSTPGSARDSGLFSSTNGIGAFLGWWNPSAGAGGTSPGGRRMSDSVAMSRDSKASSNHPPPLKFADGPPWFEDEDLVSPVVITQRHRKHKSSLGLPSGRSNSKDGKMTSISENMKDGDYANGVEMPEDIGEPGGTYHPATGEYFEDGDENEEEYEEESDEEFEGDESRYSKDYHFSIADPDEEMHGKAVALFDFTRENDNELELVEGQVIWVSYRHGQGWLVAEDPRTGESGLVPEEYVRLFKETPFENSPDEFTPQESEPVSAKSNNSPTHTQAVQSHFSTSSRDLERYPTEQLLDPSYRLASPPPTVRPGSSDNRKDPQKGDTMDLDLISPTNTTPSSTIDRESFAIQQRKLETGKVLNGKEKSEQEEYQTLHHKSPSISGTASPAAVTATQATGDTSMVSAAAAKGSEESRGQPVEARSAGKLKKRRSRSREMLSNPSLSQQLSSLSLLHKFKSKKKDNDSKKPRLSRISCSFFAHLRHEETNDSTRTV</sequence>
<evidence type="ECO:0000256" key="1">
    <source>
        <dbReference type="ARBA" id="ARBA00022443"/>
    </source>
</evidence>
<dbReference type="SMART" id="SM00326">
    <property type="entry name" value="SH3"/>
    <property type="match status" value="1"/>
</dbReference>
<proteinExistence type="predicted"/>
<comment type="caution">
    <text evidence="5">The sequence shown here is derived from an EMBL/GenBank/DDBJ whole genome shotgun (WGS) entry which is preliminary data.</text>
</comment>
<feature type="domain" description="SH3" evidence="4">
    <location>
        <begin position="244"/>
        <end position="305"/>
    </location>
</feature>
<name>A0AAD6IZT3_DREDA</name>
<feature type="compositionally biased region" description="Polar residues" evidence="3">
    <location>
        <begin position="440"/>
        <end position="463"/>
    </location>
</feature>
<evidence type="ECO:0000256" key="2">
    <source>
        <dbReference type="PROSITE-ProRule" id="PRU00192"/>
    </source>
</evidence>
<feature type="compositionally biased region" description="Polar residues" evidence="3">
    <location>
        <begin position="317"/>
        <end position="345"/>
    </location>
</feature>
<feature type="region of interest" description="Disordered" evidence="3">
    <location>
        <begin position="305"/>
        <end position="507"/>
    </location>
</feature>
<feature type="compositionally biased region" description="Low complexity" evidence="3">
    <location>
        <begin position="393"/>
        <end position="402"/>
    </location>
</feature>
<dbReference type="Gene3D" id="2.30.30.40">
    <property type="entry name" value="SH3 Domains"/>
    <property type="match status" value="1"/>
</dbReference>
<feature type="region of interest" description="Disordered" evidence="3">
    <location>
        <begin position="91"/>
        <end position="133"/>
    </location>
</feature>
<dbReference type="PROSITE" id="PS50002">
    <property type="entry name" value="SH3"/>
    <property type="match status" value="1"/>
</dbReference>
<dbReference type="InterPro" id="IPR001452">
    <property type="entry name" value="SH3_domain"/>
</dbReference>
<organism evidence="5 6">
    <name type="scientific">Drechslerella dactyloides</name>
    <name type="common">Nematode-trapping fungus</name>
    <name type="synonym">Arthrobotrys dactyloides</name>
    <dbReference type="NCBI Taxonomy" id="74499"/>
    <lineage>
        <taxon>Eukaryota</taxon>
        <taxon>Fungi</taxon>
        <taxon>Dikarya</taxon>
        <taxon>Ascomycota</taxon>
        <taxon>Pezizomycotina</taxon>
        <taxon>Orbiliomycetes</taxon>
        <taxon>Orbiliales</taxon>
        <taxon>Orbiliaceae</taxon>
        <taxon>Drechslerella</taxon>
    </lineage>
</organism>
<dbReference type="AlphaFoldDB" id="A0AAD6IZT3"/>
<keyword evidence="1 2" id="KW-0728">SH3 domain</keyword>
<dbReference type="SUPFAM" id="SSF50044">
    <property type="entry name" value="SH3-domain"/>
    <property type="match status" value="1"/>
</dbReference>
<protein>
    <recommendedName>
        <fullName evidence="4">SH3 domain-containing protein</fullName>
    </recommendedName>
</protein>
<feature type="compositionally biased region" description="Basic and acidic residues" evidence="3">
    <location>
        <begin position="376"/>
        <end position="386"/>
    </location>
</feature>
<dbReference type="Proteomes" id="UP001221413">
    <property type="component" value="Unassembled WGS sequence"/>
</dbReference>